<dbReference type="RefSeq" id="WP_021798375.1">
    <property type="nucleotide sequence ID" value="NZ_ACVN02000261.1"/>
</dbReference>
<dbReference type="EMBL" id="ACVN02000261">
    <property type="protein sequence ID" value="ERK52259.1"/>
    <property type="molecule type" value="Genomic_DNA"/>
</dbReference>
<name>U2Q857_9ACTN</name>
<sequence length="265" mass="29695">MSRLLIPRLSTGQASELLVNHARALEEGASPETLVRLDVSGTPNPTGGSPAPIEDIEHWRREIIDRIDGVDTRSRAGRDALGVALGQAIEEVIHPIPADAAHDGIWSYLSLAVFPDVVNRRWPGERKDGQFILPAEQWIGHQTTTRDRNYLKLSWRRWIILGEVMEEARPRLGENEFGAILEERTAVARNRRLVVAAARTIIQRGSKYPGGRTEFSRQLMKRIAERTGPLLLDIRSDEEILSVVDAEADACFRSVQYRGARRAVV</sequence>
<accession>U2Q857</accession>
<evidence type="ECO:0000313" key="2">
    <source>
        <dbReference type="Proteomes" id="UP000017052"/>
    </source>
</evidence>
<comment type="caution">
    <text evidence="1">The sequence shown here is derived from an EMBL/GenBank/DDBJ whole genome shotgun (WGS) entry which is preliminary data.</text>
</comment>
<evidence type="ECO:0000313" key="1">
    <source>
        <dbReference type="EMBL" id="ERK52259.1"/>
    </source>
</evidence>
<protein>
    <submittedName>
        <fullName evidence="1">Uncharacterized protein</fullName>
    </submittedName>
</protein>
<keyword evidence="2" id="KW-1185">Reference proteome</keyword>
<dbReference type="InterPro" id="IPR045920">
    <property type="entry name" value="DUF6339"/>
</dbReference>
<dbReference type="Pfam" id="PF19866">
    <property type="entry name" value="DUF6339"/>
    <property type="match status" value="1"/>
</dbReference>
<reference evidence="1" key="1">
    <citation type="submission" date="2013-08" db="EMBL/GenBank/DDBJ databases">
        <authorList>
            <person name="Durkin A.S."/>
            <person name="Haft D.R."/>
            <person name="McCorrison J."/>
            <person name="Torralba M."/>
            <person name="Gillis M."/>
            <person name="Haft D.H."/>
            <person name="Methe B."/>
            <person name="Sutton G."/>
            <person name="Nelson K.E."/>
        </authorList>
    </citation>
    <scope>NUCLEOTIDE SEQUENCE [LARGE SCALE GENOMIC DNA]</scope>
    <source>
        <strain evidence="1">F0233</strain>
    </source>
</reference>
<gene>
    <name evidence="1" type="ORF">HMPREF0682_2059</name>
</gene>
<dbReference type="Proteomes" id="UP000017052">
    <property type="component" value="Unassembled WGS sequence"/>
</dbReference>
<dbReference type="GeneID" id="95360793"/>
<dbReference type="AlphaFoldDB" id="U2Q857"/>
<dbReference type="OrthoDB" id="9813719at2"/>
<organism evidence="1 2">
    <name type="scientific">Propionibacterium acidifaciens F0233</name>
    <dbReference type="NCBI Taxonomy" id="553198"/>
    <lineage>
        <taxon>Bacteria</taxon>
        <taxon>Bacillati</taxon>
        <taxon>Actinomycetota</taxon>
        <taxon>Actinomycetes</taxon>
        <taxon>Propionibacteriales</taxon>
        <taxon>Propionibacteriaceae</taxon>
        <taxon>Propionibacterium</taxon>
    </lineage>
</organism>
<proteinExistence type="predicted"/>